<dbReference type="EMBL" id="JAHFZB010000042">
    <property type="protein sequence ID" value="KAK6468707.1"/>
    <property type="molecule type" value="Genomic_DNA"/>
</dbReference>
<sequence length="127" mass="13712">MNRFGSQPVSVQDSANLSKQEHWTSIKWCGREVSEANTASTVLERDAANVTTPTASSPAEPVNIAAIVAPIVTLSCLVIAGIIGLVIFLKIREKRQTEGTYRPSSEEQAGTRVQPNTLKLPPGERLI</sequence>
<comment type="caution">
    <text evidence="3">The sequence shown here is derived from an EMBL/GenBank/DDBJ whole genome shotgun (WGS) entry which is preliminary data.</text>
</comment>
<gene>
    <name evidence="3" type="ORF">HHUSO_G33029</name>
</gene>
<protein>
    <submittedName>
        <fullName evidence="3">Protein crumbs-like protein 3-like isoform X2</fullName>
    </submittedName>
</protein>
<reference evidence="3 4" key="1">
    <citation type="submission" date="2021-05" db="EMBL/GenBank/DDBJ databases">
        <authorList>
            <person name="Zahm M."/>
            <person name="Klopp C."/>
            <person name="Cabau C."/>
            <person name="Kuhl H."/>
            <person name="Suciu R."/>
            <person name="Ciorpac M."/>
            <person name="Holostenco D."/>
            <person name="Gessner J."/>
            <person name="Wuertz S."/>
            <person name="Hohne C."/>
            <person name="Stock M."/>
            <person name="Gislard M."/>
            <person name="Lluch J."/>
            <person name="Milhes M."/>
            <person name="Lampietro C."/>
            <person name="Lopez Roques C."/>
            <person name="Donnadieu C."/>
            <person name="Du K."/>
            <person name="Schartl M."/>
            <person name="Guiguen Y."/>
        </authorList>
    </citation>
    <scope>NUCLEOTIDE SEQUENCE [LARGE SCALE GENOMIC DNA]</scope>
    <source>
        <strain evidence="3">Hh-F2</strain>
        <tissue evidence="3">Blood</tissue>
    </source>
</reference>
<keyword evidence="2" id="KW-0472">Membrane</keyword>
<feature type="transmembrane region" description="Helical" evidence="2">
    <location>
        <begin position="64"/>
        <end position="89"/>
    </location>
</feature>
<evidence type="ECO:0000313" key="4">
    <source>
        <dbReference type="Proteomes" id="UP001369086"/>
    </source>
</evidence>
<feature type="region of interest" description="Disordered" evidence="1">
    <location>
        <begin position="98"/>
        <end position="127"/>
    </location>
</feature>
<organism evidence="3 4">
    <name type="scientific">Huso huso</name>
    <name type="common">Beluga</name>
    <name type="synonym">Acipenser huso</name>
    <dbReference type="NCBI Taxonomy" id="61971"/>
    <lineage>
        <taxon>Eukaryota</taxon>
        <taxon>Metazoa</taxon>
        <taxon>Chordata</taxon>
        <taxon>Craniata</taxon>
        <taxon>Vertebrata</taxon>
        <taxon>Euteleostomi</taxon>
        <taxon>Actinopterygii</taxon>
        <taxon>Chondrostei</taxon>
        <taxon>Acipenseriformes</taxon>
        <taxon>Acipenseridae</taxon>
        <taxon>Huso</taxon>
    </lineage>
</organism>
<accession>A0ABR0Y7T4</accession>
<keyword evidence="2" id="KW-1133">Transmembrane helix</keyword>
<proteinExistence type="predicted"/>
<evidence type="ECO:0000256" key="1">
    <source>
        <dbReference type="SAM" id="MobiDB-lite"/>
    </source>
</evidence>
<feature type="compositionally biased region" description="Polar residues" evidence="1">
    <location>
        <begin position="98"/>
        <end position="117"/>
    </location>
</feature>
<name>A0ABR0Y7T4_HUSHU</name>
<evidence type="ECO:0000256" key="2">
    <source>
        <dbReference type="SAM" id="Phobius"/>
    </source>
</evidence>
<dbReference type="Proteomes" id="UP001369086">
    <property type="component" value="Unassembled WGS sequence"/>
</dbReference>
<keyword evidence="2" id="KW-0812">Transmembrane</keyword>
<keyword evidence="4" id="KW-1185">Reference proteome</keyword>
<evidence type="ECO:0000313" key="3">
    <source>
        <dbReference type="EMBL" id="KAK6468707.1"/>
    </source>
</evidence>